<organism evidence="2 3">
    <name type="scientific">Paenibacillus radicis</name>
    <name type="common">ex Gao et al. 2016</name>
    <dbReference type="NCBI Taxonomy" id="1737354"/>
    <lineage>
        <taxon>Bacteria</taxon>
        <taxon>Bacillati</taxon>
        <taxon>Bacillota</taxon>
        <taxon>Bacilli</taxon>
        <taxon>Bacillales</taxon>
        <taxon>Paenibacillaceae</taxon>
        <taxon>Paenibacillus</taxon>
    </lineage>
</organism>
<dbReference type="EMBL" id="BMHY01000001">
    <property type="protein sequence ID" value="GGG56811.1"/>
    <property type="molecule type" value="Genomic_DNA"/>
</dbReference>
<evidence type="ECO:0008006" key="4">
    <source>
        <dbReference type="Google" id="ProtNLM"/>
    </source>
</evidence>
<evidence type="ECO:0000313" key="3">
    <source>
        <dbReference type="Proteomes" id="UP000600247"/>
    </source>
</evidence>
<dbReference type="AlphaFoldDB" id="A0A917GTJ2"/>
<keyword evidence="3" id="KW-1185">Reference proteome</keyword>
<accession>A0A917GTJ2</accession>
<dbReference type="PROSITE" id="PS51257">
    <property type="entry name" value="PROKAR_LIPOPROTEIN"/>
    <property type="match status" value="1"/>
</dbReference>
<keyword evidence="1" id="KW-1133">Transmembrane helix</keyword>
<evidence type="ECO:0000313" key="2">
    <source>
        <dbReference type="EMBL" id="GGG56811.1"/>
    </source>
</evidence>
<keyword evidence="1" id="KW-0812">Transmembrane</keyword>
<protein>
    <recommendedName>
        <fullName evidence="4">Alkaline shock response membrane anchor protein AmaP</fullName>
    </recommendedName>
</protein>
<evidence type="ECO:0000256" key="1">
    <source>
        <dbReference type="SAM" id="Phobius"/>
    </source>
</evidence>
<keyword evidence="1" id="KW-0472">Membrane</keyword>
<dbReference type="NCBIfam" id="NF033218">
    <property type="entry name" value="anchor_AmaP"/>
    <property type="match status" value="1"/>
</dbReference>
<gene>
    <name evidence="2" type="ORF">GCM10010918_07290</name>
</gene>
<feature type="transmembrane region" description="Helical" evidence="1">
    <location>
        <begin position="9"/>
        <end position="32"/>
    </location>
</feature>
<dbReference type="RefSeq" id="WP_188887548.1">
    <property type="nucleotide sequence ID" value="NZ_BMHY01000001.1"/>
</dbReference>
<proteinExistence type="predicted"/>
<reference evidence="2 3" key="1">
    <citation type="journal article" date="2014" name="Int. J. Syst. Evol. Microbiol.">
        <title>Complete genome sequence of Corynebacterium casei LMG S-19264T (=DSM 44701T), isolated from a smear-ripened cheese.</title>
        <authorList>
            <consortium name="US DOE Joint Genome Institute (JGI-PGF)"/>
            <person name="Walter F."/>
            <person name="Albersmeier A."/>
            <person name="Kalinowski J."/>
            <person name="Ruckert C."/>
        </authorList>
    </citation>
    <scope>NUCLEOTIDE SEQUENCE [LARGE SCALE GENOMIC DNA]</scope>
    <source>
        <strain evidence="2 3">CGMCC 1.15286</strain>
    </source>
</reference>
<feature type="transmembrane region" description="Helical" evidence="1">
    <location>
        <begin position="44"/>
        <end position="66"/>
    </location>
</feature>
<name>A0A917GTJ2_9BACL</name>
<dbReference type="Proteomes" id="UP000600247">
    <property type="component" value="Unassembled WGS sequence"/>
</dbReference>
<comment type="caution">
    <text evidence="2">The sequence shown here is derived from an EMBL/GenBank/DDBJ whole genome shotgun (WGS) entry which is preliminary data.</text>
</comment>
<sequence length="185" mass="20269">MIRIVDKLLLFLYSIIVGALSVFIACIGFKWISIEDLNGIVDNMYRISSIQITVIVIGLLLLLMSLRFFFVSLYRGSAAAPSIDQRTDFGDIRISIDTIENLALKAASKHRGVKDLKARIRATDAGLDIVLRAVVDGESSIPALTEEIQRAVKEHVEDIAGIPVTNVAVFVANVIQSGTIKSRVE</sequence>